<evidence type="ECO:0000259" key="1">
    <source>
        <dbReference type="SMART" id="SM00256"/>
    </source>
</evidence>
<protein>
    <submittedName>
        <fullName evidence="2">F-box/kelch-repeat protein</fullName>
    </submittedName>
</protein>
<dbReference type="EMBL" id="JBANAX010000468">
    <property type="protein sequence ID" value="KAL1207671.1"/>
    <property type="molecule type" value="Genomic_DNA"/>
</dbReference>
<dbReference type="Pfam" id="PF00646">
    <property type="entry name" value="F-box"/>
    <property type="match status" value="1"/>
</dbReference>
<feature type="domain" description="F-box" evidence="1">
    <location>
        <begin position="25"/>
        <end position="65"/>
    </location>
</feature>
<dbReference type="Gene3D" id="2.120.10.80">
    <property type="entry name" value="Kelch-type beta propeller"/>
    <property type="match status" value="1"/>
</dbReference>
<dbReference type="SMART" id="SM00256">
    <property type="entry name" value="FBOX"/>
    <property type="match status" value="1"/>
</dbReference>
<comment type="caution">
    <text evidence="2">The sequence shown here is derived from an EMBL/GenBank/DDBJ whole genome shotgun (WGS) entry which is preliminary data.</text>
</comment>
<proteinExistence type="predicted"/>
<dbReference type="CDD" id="cd22152">
    <property type="entry name" value="F-box_AtAFR-like"/>
    <property type="match status" value="1"/>
</dbReference>
<dbReference type="AlphaFoldDB" id="A0ABD1ALM6"/>
<dbReference type="PANTHER" id="PTHR24414">
    <property type="entry name" value="F-BOX/KELCH-REPEAT PROTEIN SKIP4"/>
    <property type="match status" value="1"/>
</dbReference>
<evidence type="ECO:0000313" key="3">
    <source>
        <dbReference type="Proteomes" id="UP001558713"/>
    </source>
</evidence>
<dbReference type="InterPro" id="IPR050354">
    <property type="entry name" value="F-box/kelch-repeat_ARATH"/>
</dbReference>
<dbReference type="InterPro" id="IPR001810">
    <property type="entry name" value="F-box_dom"/>
</dbReference>
<sequence>MSTPARKTMKMEPSTTPQWNPIPSLPYDLVLNCIARVSRLYYPTLSLVSKSFRSFIASPDLYKARSLLDQTESCLYVCLNIFAIKSPRTIWFTLYPKPDKTLTNEQETIKKKKKLSEYVLAKVPIPYSFDALYNSLVAVGSNIYNIGGSSLSSRAANPLYSSVSILDCTSHTWSVAPSLPVELNSLSATVVDQKIYVAGSYKLDQNISSDNSLDSISSSYVNSFHVLDTKTQIWDTLPIGTKDSLFNETLSIDGNFHVVTIKEAEGVAYDSNEGRWDVVGQWARFWRSSLGYCVIDKVLYSAITNSNEEEVKLKWYDIKVRDWRNLMGLVGLPKLPPYAQVGLADYGGKMAVLWCDRTLPSMQKYGRYKNKRKIWCAEIALEKRNTTCEIWGKVEWFDHMLTLDGGFDLIKVLAATV</sequence>
<dbReference type="InterPro" id="IPR015915">
    <property type="entry name" value="Kelch-typ_b-propeller"/>
</dbReference>
<reference evidence="2 3" key="1">
    <citation type="submission" date="2024-04" db="EMBL/GenBank/DDBJ databases">
        <title>Genome assembly C_amara_ONT_v2.</title>
        <authorList>
            <person name="Yant L."/>
            <person name="Moore C."/>
            <person name="Slenker M."/>
        </authorList>
    </citation>
    <scope>NUCLEOTIDE SEQUENCE [LARGE SCALE GENOMIC DNA]</scope>
    <source>
        <tissue evidence="2">Leaf</tissue>
    </source>
</reference>
<evidence type="ECO:0000313" key="2">
    <source>
        <dbReference type="EMBL" id="KAL1207671.1"/>
    </source>
</evidence>
<keyword evidence="3" id="KW-1185">Reference proteome</keyword>
<dbReference type="SUPFAM" id="SSF81383">
    <property type="entry name" value="F-box domain"/>
    <property type="match status" value="1"/>
</dbReference>
<dbReference type="Proteomes" id="UP001558713">
    <property type="component" value="Unassembled WGS sequence"/>
</dbReference>
<dbReference type="InterPro" id="IPR057499">
    <property type="entry name" value="Kelch_FKB95"/>
</dbReference>
<gene>
    <name evidence="2" type="ORF">V5N11_013508</name>
</gene>
<dbReference type="InterPro" id="IPR036047">
    <property type="entry name" value="F-box-like_dom_sf"/>
</dbReference>
<dbReference type="SUPFAM" id="SSF117281">
    <property type="entry name" value="Kelch motif"/>
    <property type="match status" value="1"/>
</dbReference>
<organism evidence="2 3">
    <name type="scientific">Cardamine amara subsp. amara</name>
    <dbReference type="NCBI Taxonomy" id="228776"/>
    <lineage>
        <taxon>Eukaryota</taxon>
        <taxon>Viridiplantae</taxon>
        <taxon>Streptophyta</taxon>
        <taxon>Embryophyta</taxon>
        <taxon>Tracheophyta</taxon>
        <taxon>Spermatophyta</taxon>
        <taxon>Magnoliopsida</taxon>
        <taxon>eudicotyledons</taxon>
        <taxon>Gunneridae</taxon>
        <taxon>Pentapetalae</taxon>
        <taxon>rosids</taxon>
        <taxon>malvids</taxon>
        <taxon>Brassicales</taxon>
        <taxon>Brassicaceae</taxon>
        <taxon>Cardamineae</taxon>
        <taxon>Cardamine</taxon>
    </lineage>
</organism>
<dbReference type="PANTHER" id="PTHR24414:SF148">
    <property type="entry name" value="F-BOX DOMAIN-CONTAINING PROTEIN"/>
    <property type="match status" value="1"/>
</dbReference>
<accession>A0ABD1ALM6</accession>
<name>A0ABD1ALM6_CARAN</name>
<dbReference type="Pfam" id="PF25210">
    <property type="entry name" value="Kelch_FKB95"/>
    <property type="match status" value="1"/>
</dbReference>